<organism evidence="1 2">
    <name type="scientific">Roseomonas nitratireducens</name>
    <dbReference type="NCBI Taxonomy" id="2820810"/>
    <lineage>
        <taxon>Bacteria</taxon>
        <taxon>Pseudomonadati</taxon>
        <taxon>Pseudomonadota</taxon>
        <taxon>Alphaproteobacteria</taxon>
        <taxon>Acetobacterales</taxon>
        <taxon>Roseomonadaceae</taxon>
        <taxon>Roseomonas</taxon>
    </lineage>
</organism>
<gene>
    <name evidence="1" type="ORF">J5Y09_16305</name>
</gene>
<evidence type="ECO:0000313" key="1">
    <source>
        <dbReference type="EMBL" id="MBP0465489.1"/>
    </source>
</evidence>
<dbReference type="RefSeq" id="WP_209352879.1">
    <property type="nucleotide sequence ID" value="NZ_JAGIYZ010000016.1"/>
</dbReference>
<dbReference type="Proteomes" id="UP000680815">
    <property type="component" value="Unassembled WGS sequence"/>
</dbReference>
<evidence type="ECO:0008006" key="3">
    <source>
        <dbReference type="Google" id="ProtNLM"/>
    </source>
</evidence>
<sequence length="285" mass="30213">MRVTEVALATSVPPAMRRPGPGGQDAGPGWRDACLASWPAPGWRVLALTPPEEAGDAPALPAQVEPVRAAPGVAARYGRPGVWLSDALARAAGTGAEVVGIVNADIRLDLCAARRAALAGLARDGLVACHRMEVAHAAQAEGPFYRYGFDLVLMPAAIAPRLDLGAFAFGVPWWDYWILLDAKMLGIEVSVVECPGVRHLTHAAAWRREAWLAALREVAARIAPRRDALAPLGLGPVAAATGEMLLALPDPEHEGYGLSELVELAGTRFGLEIVRAAQRRAFRLD</sequence>
<keyword evidence="2" id="KW-1185">Reference proteome</keyword>
<dbReference type="EMBL" id="JAGIYZ010000016">
    <property type="protein sequence ID" value="MBP0465489.1"/>
    <property type="molecule type" value="Genomic_DNA"/>
</dbReference>
<protein>
    <recommendedName>
        <fullName evidence="3">Glycosyltransferase family 2 protein</fullName>
    </recommendedName>
</protein>
<comment type="caution">
    <text evidence="1">The sequence shown here is derived from an EMBL/GenBank/DDBJ whole genome shotgun (WGS) entry which is preliminary data.</text>
</comment>
<proteinExistence type="predicted"/>
<reference evidence="1 2" key="1">
    <citation type="submission" date="2021-03" db="EMBL/GenBank/DDBJ databases">
        <authorList>
            <person name="So Y."/>
        </authorList>
    </citation>
    <scope>NUCLEOTIDE SEQUENCE [LARGE SCALE GENOMIC DNA]</scope>
    <source>
        <strain evidence="1 2">PWR1</strain>
    </source>
</reference>
<accession>A0ABS4AVV6</accession>
<name>A0ABS4AVV6_9PROT</name>
<evidence type="ECO:0000313" key="2">
    <source>
        <dbReference type="Proteomes" id="UP000680815"/>
    </source>
</evidence>